<dbReference type="GO" id="GO:0008083">
    <property type="term" value="F:growth factor activity"/>
    <property type="evidence" value="ECO:0007669"/>
    <property type="project" value="UniProtKB-KW"/>
</dbReference>
<feature type="chain" id="PRO_5032683955" description="TGF-beta family profile domain-containing protein" evidence="11">
    <location>
        <begin position="24"/>
        <end position="514"/>
    </location>
</feature>
<dbReference type="InterPro" id="IPR029034">
    <property type="entry name" value="Cystine-knot_cytokine"/>
</dbReference>
<keyword evidence="7" id="KW-0325">Glycoprotein</keyword>
<evidence type="ECO:0000256" key="10">
    <source>
        <dbReference type="SAM" id="Phobius"/>
    </source>
</evidence>
<evidence type="ECO:0000256" key="4">
    <source>
        <dbReference type="ARBA" id="ARBA00022729"/>
    </source>
</evidence>
<evidence type="ECO:0000256" key="7">
    <source>
        <dbReference type="ARBA" id="ARBA00023180"/>
    </source>
</evidence>
<dbReference type="InterPro" id="IPR001111">
    <property type="entry name" value="TGF-b_propeptide"/>
</dbReference>
<dbReference type="SMART" id="SM00204">
    <property type="entry name" value="TGFB"/>
    <property type="match status" value="1"/>
</dbReference>
<dbReference type="InterPro" id="IPR017948">
    <property type="entry name" value="TGFb_CS"/>
</dbReference>
<feature type="region of interest" description="Disordered" evidence="9">
    <location>
        <begin position="31"/>
        <end position="55"/>
    </location>
</feature>
<comment type="similarity">
    <text evidence="2 8">Belongs to the TGF-beta family.</text>
</comment>
<keyword evidence="4 11" id="KW-0732">Signal</keyword>
<evidence type="ECO:0000256" key="5">
    <source>
        <dbReference type="ARBA" id="ARBA00023030"/>
    </source>
</evidence>
<evidence type="ECO:0000256" key="3">
    <source>
        <dbReference type="ARBA" id="ARBA00022525"/>
    </source>
</evidence>
<keyword evidence="14" id="KW-1185">Reference proteome</keyword>
<evidence type="ECO:0000256" key="8">
    <source>
        <dbReference type="RuleBase" id="RU000354"/>
    </source>
</evidence>
<dbReference type="GO" id="GO:0005615">
    <property type="term" value="C:extracellular space"/>
    <property type="evidence" value="ECO:0007669"/>
    <property type="project" value="TreeGrafter"/>
</dbReference>
<protein>
    <recommendedName>
        <fullName evidence="12">TGF-beta family profile domain-containing protein</fullName>
    </recommendedName>
</protein>
<comment type="caution">
    <text evidence="13">The sequence shown here is derived from an EMBL/GenBank/DDBJ whole genome shotgun (WGS) entry which is preliminary data.</text>
</comment>
<accession>A0A812EC65</accession>
<feature type="region of interest" description="Disordered" evidence="9">
    <location>
        <begin position="311"/>
        <end position="353"/>
    </location>
</feature>
<feature type="signal peptide" evidence="11">
    <location>
        <begin position="1"/>
        <end position="23"/>
    </location>
</feature>
<keyword evidence="10" id="KW-0472">Membrane</keyword>
<proteinExistence type="inferred from homology"/>
<evidence type="ECO:0000313" key="13">
    <source>
        <dbReference type="EMBL" id="CAE1322390.1"/>
    </source>
</evidence>
<evidence type="ECO:0000256" key="9">
    <source>
        <dbReference type="SAM" id="MobiDB-lite"/>
    </source>
</evidence>
<dbReference type="Pfam" id="PF00688">
    <property type="entry name" value="TGFb_propeptide"/>
    <property type="match status" value="1"/>
</dbReference>
<reference evidence="13" key="1">
    <citation type="submission" date="2021-01" db="EMBL/GenBank/DDBJ databases">
        <authorList>
            <person name="Li R."/>
            <person name="Bekaert M."/>
        </authorList>
    </citation>
    <scope>NUCLEOTIDE SEQUENCE</scope>
    <source>
        <strain evidence="13">Farmed</strain>
    </source>
</reference>
<feature type="transmembrane region" description="Helical" evidence="10">
    <location>
        <begin position="491"/>
        <end position="513"/>
    </location>
</feature>
<dbReference type="PANTHER" id="PTHR11848">
    <property type="entry name" value="TGF-BETA FAMILY"/>
    <property type="match status" value="1"/>
</dbReference>
<name>A0A812EC65_ACAPH</name>
<keyword evidence="6" id="KW-1015">Disulfide bond</keyword>
<dbReference type="AlphaFoldDB" id="A0A812EC65"/>
<comment type="subcellular location">
    <subcellularLocation>
        <location evidence="1">Secreted</location>
    </subcellularLocation>
</comment>
<organism evidence="13 14">
    <name type="scientific">Acanthosepion pharaonis</name>
    <name type="common">Pharaoh cuttlefish</name>
    <name type="synonym">Sepia pharaonis</name>
    <dbReference type="NCBI Taxonomy" id="158019"/>
    <lineage>
        <taxon>Eukaryota</taxon>
        <taxon>Metazoa</taxon>
        <taxon>Spiralia</taxon>
        <taxon>Lophotrochozoa</taxon>
        <taxon>Mollusca</taxon>
        <taxon>Cephalopoda</taxon>
        <taxon>Coleoidea</taxon>
        <taxon>Decapodiformes</taxon>
        <taxon>Sepiida</taxon>
        <taxon>Sepiina</taxon>
        <taxon>Sepiidae</taxon>
        <taxon>Acanthosepion</taxon>
    </lineage>
</organism>
<evidence type="ECO:0000313" key="14">
    <source>
        <dbReference type="Proteomes" id="UP000597762"/>
    </source>
</evidence>
<feature type="compositionally biased region" description="Basic residues" evidence="9">
    <location>
        <begin position="323"/>
        <end position="351"/>
    </location>
</feature>
<dbReference type="PROSITE" id="PS51362">
    <property type="entry name" value="TGF_BETA_2"/>
    <property type="match status" value="1"/>
</dbReference>
<evidence type="ECO:0000256" key="2">
    <source>
        <dbReference type="ARBA" id="ARBA00006656"/>
    </source>
</evidence>
<gene>
    <name evidence="13" type="ORF">SPHA_72395</name>
</gene>
<keyword evidence="10" id="KW-0812">Transmembrane</keyword>
<dbReference type="SUPFAM" id="SSF57501">
    <property type="entry name" value="Cystine-knot cytokines"/>
    <property type="match status" value="1"/>
</dbReference>
<dbReference type="FunFam" id="2.10.90.10:FF:000001">
    <property type="entry name" value="Bone morphogenetic protein 4"/>
    <property type="match status" value="1"/>
</dbReference>
<dbReference type="InterPro" id="IPR015615">
    <property type="entry name" value="TGF-beta-rel"/>
</dbReference>
<dbReference type="GO" id="GO:0005125">
    <property type="term" value="F:cytokine activity"/>
    <property type="evidence" value="ECO:0007669"/>
    <property type="project" value="TreeGrafter"/>
</dbReference>
<dbReference type="PANTHER" id="PTHR11848:SF263">
    <property type="entry name" value="PROTEIN DECAPENTAPLEGIC"/>
    <property type="match status" value="1"/>
</dbReference>
<dbReference type="OrthoDB" id="5987191at2759"/>
<dbReference type="Proteomes" id="UP000597762">
    <property type="component" value="Unassembled WGS sequence"/>
</dbReference>
<dbReference type="Gene3D" id="2.60.120.970">
    <property type="match status" value="1"/>
</dbReference>
<keyword evidence="10" id="KW-1133">Transmembrane helix</keyword>
<keyword evidence="3" id="KW-0964">Secreted</keyword>
<dbReference type="Gene3D" id="2.10.90.10">
    <property type="entry name" value="Cystine-knot cytokines"/>
    <property type="match status" value="1"/>
</dbReference>
<dbReference type="EMBL" id="CAHIKZ030005316">
    <property type="protein sequence ID" value="CAE1322390.1"/>
    <property type="molecule type" value="Genomic_DNA"/>
</dbReference>
<evidence type="ECO:0000256" key="1">
    <source>
        <dbReference type="ARBA" id="ARBA00004613"/>
    </source>
</evidence>
<dbReference type="PROSITE" id="PS00250">
    <property type="entry name" value="TGF_BETA_1"/>
    <property type="match status" value="1"/>
</dbReference>
<keyword evidence="5 8" id="KW-0339">Growth factor</keyword>
<feature type="compositionally biased region" description="Pro residues" evidence="9">
    <location>
        <begin position="38"/>
        <end position="47"/>
    </location>
</feature>
<evidence type="ECO:0000256" key="11">
    <source>
        <dbReference type="SAM" id="SignalP"/>
    </source>
</evidence>
<feature type="domain" description="TGF-beta family profile" evidence="12">
    <location>
        <begin position="339"/>
        <end position="459"/>
    </location>
</feature>
<dbReference type="InterPro" id="IPR001839">
    <property type="entry name" value="TGF-b_C"/>
</dbReference>
<dbReference type="Pfam" id="PF00019">
    <property type="entry name" value="TGF_beta"/>
    <property type="match status" value="1"/>
</dbReference>
<sequence>MMVKQQLFLAVVLSAFLLGQAPATLLAADSPTARQLPGTPPPPPPPSSQRRHEQSRLHDEMFREFEANLLRLFGMKERPKLDGKPIIPKYMRDLYNEHKVNTDPTSGRGYLPANTVRSFYHQDDLPNNCDEENGWTLTFNVSNIVNEEILTAADLRIFLDSSKIQRDSFSTGGEFNNGTSTRYYNCNVNPNINDSIENKNACKKKLSLRVEVHEIMAPTSRRRTGECITRLLDTKLVQSSHSSPSLWLVFDVHPAVHKWRHSPQTNHGLSIRMSTASRMPVSVQPHHHIRLKREANMEHDDWHNSRPLLITYSDDGKGAPISSRKRRSPKNRRDRGKKKGRRSRKTQRRRKASLECRRHPMYVSFSEVGWMEWIVAPSGYQAHFCEGKCLFPISDYLNTTNHAIVQTLVNSVMPNKIPRACCVPTELSPISMLYVDEQEKSALSLSLPLSLSLSHTHTHTRTHALFLPLKPCYSLPLSLSIPLYFFPFPSFLSRLMLSFFLYLLLSFSFCLSLS</sequence>
<evidence type="ECO:0000259" key="12">
    <source>
        <dbReference type="PROSITE" id="PS51362"/>
    </source>
</evidence>
<evidence type="ECO:0000256" key="6">
    <source>
        <dbReference type="ARBA" id="ARBA00023157"/>
    </source>
</evidence>